<dbReference type="PANTHER" id="PTHR33840:SF1">
    <property type="entry name" value="TLE1 PHOSPHOLIPASE DOMAIN-CONTAINING PROTEIN"/>
    <property type="match status" value="1"/>
</dbReference>
<feature type="coiled-coil region" evidence="1">
    <location>
        <begin position="442"/>
        <end position="476"/>
    </location>
</feature>
<organism evidence="4 5">
    <name type="scientific">Pelomonas baiyunensis</name>
    <dbReference type="NCBI Taxonomy" id="3299026"/>
    <lineage>
        <taxon>Bacteria</taxon>
        <taxon>Pseudomonadati</taxon>
        <taxon>Pseudomonadota</taxon>
        <taxon>Betaproteobacteria</taxon>
        <taxon>Burkholderiales</taxon>
        <taxon>Sphaerotilaceae</taxon>
        <taxon>Roseateles</taxon>
    </lineage>
</organism>
<comment type="caution">
    <text evidence="4">The sequence shown here is derived from an EMBL/GenBank/DDBJ whole genome shotgun (WGS) entry which is preliminary data.</text>
</comment>
<evidence type="ECO:0000256" key="2">
    <source>
        <dbReference type="SAM" id="MobiDB-lite"/>
    </source>
</evidence>
<keyword evidence="5" id="KW-1185">Reference proteome</keyword>
<dbReference type="PANTHER" id="PTHR33840">
    <property type="match status" value="1"/>
</dbReference>
<dbReference type="Pfam" id="PF09994">
    <property type="entry name" value="T6SS_Tle1-like_cat"/>
    <property type="match status" value="2"/>
</dbReference>
<name>A0ABW7H4E0_9BURK</name>
<evidence type="ECO:0000256" key="1">
    <source>
        <dbReference type="SAM" id="Coils"/>
    </source>
</evidence>
<accession>A0ABW7H4E0</accession>
<sequence>MKNLDPSYIENQVDSQPGLTEPVSGAQGAQTARRAPGQRSLSAKEREQRQLALGATVPTKEEAMCQCTKVLHFGMFFDGTGNNRNEEMAKPAEKRALSNVAKLWAAHQEDRDIVRRYVPGLGTPYAEIGDSGGMLGNAIGKGGEPRIKKALKLLDEELAKVPKQQKVLLINLTVFGFSRGAALARAFVRDLAQKCETKDEAYEYQGIPIRVAFAGLFDTVCSAYDSLISAMTTSNGGHNGWAAGMTLPPMVEQSVHMNAAHEQRRRFPLDSTRIDARYPDNTVEIWYPGVHSDVGGGYAPQFQGRNNGISRFALNHMFDLAFAGGVLFNRIEALDPSLQDEFNKSDPALREAYNAYIDAVPVKTGPMEEVQAAHMLMLHRWHKKRALAKVALGSVQRLQAQRDRARGLRNEARAKQAALIASVGWQDPGMPEYLDPDTRARLDALRKEVKAHDDDLDEAESALKDLKQEERKFLSDIAELRRWRAEGKQLGLRDRTLLQAWDDDSELPEQVQVFFDTFAHDSVAHFNYDTSRLTDWRTIYFGGTKYKPT</sequence>
<feature type="domain" description="T6SS Phospholipase effector Tle1-like catalytic" evidence="3">
    <location>
        <begin position="76"/>
        <end position="188"/>
    </location>
</feature>
<proteinExistence type="predicted"/>
<keyword evidence="1" id="KW-0175">Coiled coil</keyword>
<evidence type="ECO:0000313" key="4">
    <source>
        <dbReference type="EMBL" id="MFG6469084.1"/>
    </source>
</evidence>
<feature type="region of interest" description="Disordered" evidence="2">
    <location>
        <begin position="1"/>
        <end position="44"/>
    </location>
</feature>
<evidence type="ECO:0000259" key="3">
    <source>
        <dbReference type="Pfam" id="PF09994"/>
    </source>
</evidence>
<feature type="domain" description="T6SS Phospholipase effector Tle1-like catalytic" evidence="3">
    <location>
        <begin position="198"/>
        <end position="318"/>
    </location>
</feature>
<evidence type="ECO:0000313" key="5">
    <source>
        <dbReference type="Proteomes" id="UP001606303"/>
    </source>
</evidence>
<reference evidence="4 5" key="1">
    <citation type="submission" date="2024-08" db="EMBL/GenBank/DDBJ databases">
        <authorList>
            <person name="Lu H."/>
        </authorList>
    </citation>
    <scope>NUCLEOTIDE SEQUENCE [LARGE SCALE GENOMIC DNA]</scope>
    <source>
        <strain evidence="4 5">BYS87W</strain>
    </source>
</reference>
<gene>
    <name evidence="4" type="ORF">ACG01O_20840</name>
</gene>
<dbReference type="InterPro" id="IPR018712">
    <property type="entry name" value="Tle1-like_cat"/>
</dbReference>
<protein>
    <submittedName>
        <fullName evidence="4">Phospholipase effector Tle1 domain-containing protein</fullName>
    </submittedName>
</protein>
<dbReference type="EMBL" id="JBIGIB010000007">
    <property type="protein sequence ID" value="MFG6469084.1"/>
    <property type="molecule type" value="Genomic_DNA"/>
</dbReference>
<feature type="compositionally biased region" description="Polar residues" evidence="2">
    <location>
        <begin position="9"/>
        <end position="18"/>
    </location>
</feature>
<dbReference type="Proteomes" id="UP001606303">
    <property type="component" value="Unassembled WGS sequence"/>
</dbReference>
<dbReference type="RefSeq" id="WP_394387375.1">
    <property type="nucleotide sequence ID" value="NZ_JBIGIB010000007.1"/>
</dbReference>